<evidence type="ECO:0000256" key="2">
    <source>
        <dbReference type="ARBA" id="ARBA00022490"/>
    </source>
</evidence>
<feature type="compositionally biased region" description="Low complexity" evidence="3">
    <location>
        <begin position="1079"/>
        <end position="1103"/>
    </location>
</feature>
<feature type="compositionally biased region" description="Polar residues" evidence="3">
    <location>
        <begin position="1173"/>
        <end position="1183"/>
    </location>
</feature>
<keyword evidence="2" id="KW-0963">Cytoplasm</keyword>
<organism evidence="4 5">
    <name type="scientific">Actinomadura montaniterrae</name>
    <dbReference type="NCBI Taxonomy" id="1803903"/>
    <lineage>
        <taxon>Bacteria</taxon>
        <taxon>Bacillati</taxon>
        <taxon>Actinomycetota</taxon>
        <taxon>Actinomycetes</taxon>
        <taxon>Streptosporangiales</taxon>
        <taxon>Thermomonosporaceae</taxon>
        <taxon>Actinomadura</taxon>
    </lineage>
</organism>
<feature type="compositionally biased region" description="Polar residues" evidence="3">
    <location>
        <begin position="1053"/>
        <end position="1063"/>
    </location>
</feature>
<comment type="caution">
    <text evidence="4">The sequence shown here is derived from an EMBL/GenBank/DDBJ whole genome shotgun (WGS) entry which is preliminary data.</text>
</comment>
<sequence length="1481" mass="156523">MADSLGPDDVIVRDPSVTPYGPFVPEKPPPKLDPDDPVDPSRIPVPDVHLADLEAAGRALKRVGGRFAKTSGDLDSAWRGLSAFYRAPEASDLIAATRDVPVTGEQFGHEAKAVGEALLAFVDEVRPIVTKLHGLRAEATDFRAKVDGNWDGDFGNWQKNGVWVKENNRLNDAARTALVQYQEAERACANKITALFGGTHFAPDTALKRRGDYIYGLAEAPKGVLTPWGAPQTRDKPWYQQLGDLGHDFAYGLVSYAGAAVGANVYGEEDSWGPAGTPGQWLGRLKDNWSGMLDDFGTLINRMDGRIDENGVYHGDLTFGQWWHNMKYQWPKLGSAIIHRDDWHDRPVYAVGGAVLNIGMLILGGGKGLTKLDAGLRDLGSLLPKKAEPGLVPPPPGPVPPPRFGFTEIDVPEIVKPRSLNPVEGRVFDSATNVPGESLGAGELMPDKGMKFNRPPVMNDPARLNNAAGAADRFARVNVRDLADSLKATPAAVSASAAAAAPAAAGGPLGAAGPLQPTAPGPSVDIPPAAGDIPRTFIHQPPVRYDAQPVTLGHAGPPKAVDAHLPPESAPPPISAPSDAPRAASGRPMESGPGTSQPPARMTAGPRETPGPGPSTHNPSANGPSQAAHERGAPPAPESAANVSGRDPGVPHAMERPPRTTASRPAGENPKPGHPGSEQPTKASEATTPATGRTPEQLAQYPHTSADAQAPHTDSATAGTGDVRGVGGAREDGALPSPHELSSRGREIFGPLGADAPVVDFATEPIHPRAQHDINERILKPLVTEYPGVAKRLEFIGTREFPPGDERLAAAFPGERGRIYFNPNVLKAPIAEQSFKNFHVLPTVDVVGIGTHELGHIIFGLAREQPQIVAELESAIGEALGSQTSFQLLEWSSGPLQNYRSLVATRLFHPLAKGSFGPLKSMMIKRSLSEIGASNAHELIAEAFCEYRLAESPRPLALAVGQVIDRHFNVDTRFPGSSPSVSNGEPRPSASGAAARDIAPVVPSATEPVPPTSAAEASVEPAAPAPNPVPLDGPLGRSAGAEPGQPPGMHETGNPSSAMSSQDAPAVHSPPDIVGGPGAAERPVAATAPALASSPSHAVASVPHGGEPPRSGTAKPPEAERPASDPSPETRMREQHGESLNETISDAVRPERVDARLRYAWYEDDRPAAGTRDGTSSGASGSMPNHPALFEPRPGSAEGPATVTPPVSGYERSHAVAGGPHRGEAPRAPGPARPPERLSSTDDPGRAVSQPEAPATGTDTEGPPRPDPHEHDGLPHGHDNQPDEPTDPAPDPEGTSDHRAVDVDRDIDNNDSEPVTELPPPKTGGPRYPTIPLVARWIGEDIPGNKIFPGKAVEYLNAVQRERYRIWVDDQGLIRDINRHLLDTTKTPLGAAISVMDEFGNMYASNFYESGRFQHSSFLAGQPVAAAVEIRVIKGRLEVITDGSGHYKPPFECLQQYMNVLQEEGVYVDDVFIQSFKKPRG</sequence>
<feature type="compositionally biased region" description="Basic and acidic residues" evidence="3">
    <location>
        <begin position="1295"/>
        <end position="1308"/>
    </location>
</feature>
<reference evidence="4 5" key="1">
    <citation type="submission" date="2019-09" db="EMBL/GenBank/DDBJ databases">
        <title>Actinomadura physcomitrii sp. nov., a novel actinomycete isolated from moss [Physcomitrium sphaericum (Ludw) Fuernr].</title>
        <authorList>
            <person name="Liu C."/>
            <person name="Zhuang X."/>
        </authorList>
    </citation>
    <scope>NUCLEOTIDE SEQUENCE [LARGE SCALE GENOMIC DNA]</scope>
    <source>
        <strain evidence="4 5">CYP1-1B</strain>
    </source>
</reference>
<feature type="compositionally biased region" description="Polar residues" evidence="3">
    <location>
        <begin position="678"/>
        <end position="691"/>
    </location>
</feature>
<feature type="region of interest" description="Disordered" evidence="3">
    <location>
        <begin position="504"/>
        <end position="749"/>
    </location>
</feature>
<feature type="compositionally biased region" description="Basic and acidic residues" evidence="3">
    <location>
        <begin position="1148"/>
        <end position="1167"/>
    </location>
</feature>
<feature type="compositionally biased region" description="Low complexity" evidence="3">
    <location>
        <begin position="504"/>
        <end position="522"/>
    </location>
</feature>
<feature type="compositionally biased region" description="Basic and acidic residues" evidence="3">
    <location>
        <begin position="1117"/>
        <end position="1139"/>
    </location>
</feature>
<gene>
    <name evidence="4" type="ORF">F9B16_02435</name>
</gene>
<feature type="compositionally biased region" description="Polar residues" evidence="3">
    <location>
        <begin position="702"/>
        <end position="718"/>
    </location>
</feature>
<proteinExistence type="predicted"/>
<accession>A0A6L3W9X7</accession>
<dbReference type="PANTHER" id="PTHR31250">
    <property type="entry name" value="IQ DOMAIN-CONTAINING PROTEIN IQM3"/>
    <property type="match status" value="1"/>
</dbReference>
<keyword evidence="5" id="KW-1185">Reference proteome</keyword>
<dbReference type="GO" id="GO:0005737">
    <property type="term" value="C:cytoplasm"/>
    <property type="evidence" value="ECO:0007669"/>
    <property type="project" value="UniProtKB-SubCell"/>
</dbReference>
<evidence type="ECO:0000256" key="3">
    <source>
        <dbReference type="SAM" id="MobiDB-lite"/>
    </source>
</evidence>
<dbReference type="InterPro" id="IPR044159">
    <property type="entry name" value="IQM"/>
</dbReference>
<feature type="compositionally biased region" description="Polar residues" evidence="3">
    <location>
        <begin position="615"/>
        <end position="625"/>
    </location>
</feature>
<dbReference type="RefSeq" id="WP_151538145.1">
    <property type="nucleotide sequence ID" value="NZ_WBMR01000003.1"/>
</dbReference>
<dbReference type="EMBL" id="WBMR01000003">
    <property type="protein sequence ID" value="KAB2388799.1"/>
    <property type="molecule type" value="Genomic_DNA"/>
</dbReference>
<feature type="region of interest" description="Disordered" evidence="3">
    <location>
        <begin position="1"/>
        <end position="40"/>
    </location>
</feature>
<evidence type="ECO:0000313" key="4">
    <source>
        <dbReference type="EMBL" id="KAB2388799.1"/>
    </source>
</evidence>
<protein>
    <recommendedName>
        <fullName evidence="6">Tox-PL domain-containing protein</fullName>
    </recommendedName>
</protein>
<evidence type="ECO:0000256" key="1">
    <source>
        <dbReference type="ARBA" id="ARBA00004496"/>
    </source>
</evidence>
<name>A0A6L3W9X7_9ACTN</name>
<dbReference type="OrthoDB" id="3917849at2"/>
<feature type="compositionally biased region" description="Basic and acidic residues" evidence="3">
    <location>
        <begin position="1262"/>
        <end position="1281"/>
    </location>
</feature>
<comment type="subcellular location">
    <subcellularLocation>
        <location evidence="1">Cytoplasm</location>
    </subcellularLocation>
</comment>
<feature type="region of interest" description="Disordered" evidence="3">
    <location>
        <begin position="971"/>
        <end position="1327"/>
    </location>
</feature>
<dbReference type="Proteomes" id="UP000483004">
    <property type="component" value="Unassembled WGS sequence"/>
</dbReference>
<dbReference type="PANTHER" id="PTHR31250:SF27">
    <property type="entry name" value="IQ DOMAIN-CONTAINING PROTEIN IQM5"/>
    <property type="match status" value="1"/>
</dbReference>
<evidence type="ECO:0000313" key="5">
    <source>
        <dbReference type="Proteomes" id="UP000483004"/>
    </source>
</evidence>
<feature type="compositionally biased region" description="Low complexity" evidence="3">
    <location>
        <begin position="1012"/>
        <end position="1022"/>
    </location>
</feature>
<evidence type="ECO:0008006" key="6">
    <source>
        <dbReference type="Google" id="ProtNLM"/>
    </source>
</evidence>
<feature type="compositionally biased region" description="Low complexity" evidence="3">
    <location>
        <begin position="576"/>
        <end position="585"/>
    </location>
</feature>
<feature type="compositionally biased region" description="Basic and acidic residues" evidence="3">
    <location>
        <begin position="1234"/>
        <end position="1245"/>
    </location>
</feature>